<dbReference type="InParanoid" id="A0A0C3HX66"/>
<name>A0A0C3HX66_OIDMZ</name>
<dbReference type="Gene3D" id="3.40.50.720">
    <property type="entry name" value="NAD(P)-binding Rossmann-like Domain"/>
    <property type="match status" value="1"/>
</dbReference>
<dbReference type="PRINTS" id="PR00081">
    <property type="entry name" value="GDHRDH"/>
</dbReference>
<proteinExistence type="inferred from homology"/>
<dbReference type="EMBL" id="KN832870">
    <property type="protein sequence ID" value="KIN06827.1"/>
    <property type="molecule type" value="Genomic_DNA"/>
</dbReference>
<dbReference type="CDD" id="cd05233">
    <property type="entry name" value="SDR_c"/>
    <property type="match status" value="1"/>
</dbReference>
<comment type="similarity">
    <text evidence="1">Belongs to the short-chain dehydrogenases/reductases (SDR) family.</text>
</comment>
<evidence type="ECO:0000313" key="3">
    <source>
        <dbReference type="Proteomes" id="UP000054321"/>
    </source>
</evidence>
<dbReference type="InterPro" id="IPR002347">
    <property type="entry name" value="SDR_fam"/>
</dbReference>
<dbReference type="Pfam" id="PF00106">
    <property type="entry name" value="adh_short"/>
    <property type="match status" value="1"/>
</dbReference>
<dbReference type="PANTHER" id="PTHR42760">
    <property type="entry name" value="SHORT-CHAIN DEHYDROGENASES/REDUCTASES FAMILY MEMBER"/>
    <property type="match status" value="1"/>
</dbReference>
<evidence type="ECO:0008006" key="4">
    <source>
        <dbReference type="Google" id="ProtNLM"/>
    </source>
</evidence>
<dbReference type="STRING" id="913774.A0A0C3HX66"/>
<gene>
    <name evidence="2" type="ORF">OIDMADRAFT_108095</name>
</gene>
<accession>A0A0C3HX66</accession>
<sequence>MADPQSLFQTLLETNITKTIHRDTYPAISTARPELVQAGRTVLITGGGTGVGLSIARSFVRASADMIIIIGRRSDVLKTASSNLEQEAKAAGTSTKIITRTCDVANLAEVEALWQDLALEDITVDVYIANAARFTEPKSILELGADEVWSQVEINARSPLYFAEKFYSQKSGKQKFIINVTTQAVAMTAHPEIAQRPAYTFSKMTATILFQVIAQSIPAEKMQVINFHPGVVYNDAWKAMGFPPEYFDHNELCGDFAVWATTKEAQFLHGRYVWAAWDVEELSKGEIRKRLDEDFYFLRASVVGLRGGLYA</sequence>
<evidence type="ECO:0000313" key="2">
    <source>
        <dbReference type="EMBL" id="KIN06827.1"/>
    </source>
</evidence>
<dbReference type="HOGENOM" id="CLU_010194_8_2_1"/>
<reference evidence="2 3" key="1">
    <citation type="submission" date="2014-04" db="EMBL/GenBank/DDBJ databases">
        <authorList>
            <consortium name="DOE Joint Genome Institute"/>
            <person name="Kuo A."/>
            <person name="Martino E."/>
            <person name="Perotto S."/>
            <person name="Kohler A."/>
            <person name="Nagy L.G."/>
            <person name="Floudas D."/>
            <person name="Copeland A."/>
            <person name="Barry K.W."/>
            <person name="Cichocki N."/>
            <person name="Veneault-Fourrey C."/>
            <person name="LaButti K."/>
            <person name="Lindquist E.A."/>
            <person name="Lipzen A."/>
            <person name="Lundell T."/>
            <person name="Morin E."/>
            <person name="Murat C."/>
            <person name="Sun H."/>
            <person name="Tunlid A."/>
            <person name="Henrissat B."/>
            <person name="Grigoriev I.V."/>
            <person name="Hibbett D.S."/>
            <person name="Martin F."/>
            <person name="Nordberg H.P."/>
            <person name="Cantor M.N."/>
            <person name="Hua S.X."/>
        </authorList>
    </citation>
    <scope>NUCLEOTIDE SEQUENCE [LARGE SCALE GENOMIC DNA]</scope>
    <source>
        <strain evidence="2 3">Zn</strain>
    </source>
</reference>
<dbReference type="GO" id="GO:0006633">
    <property type="term" value="P:fatty acid biosynthetic process"/>
    <property type="evidence" value="ECO:0007669"/>
    <property type="project" value="TreeGrafter"/>
</dbReference>
<evidence type="ECO:0000256" key="1">
    <source>
        <dbReference type="ARBA" id="ARBA00006484"/>
    </source>
</evidence>
<dbReference type="InterPro" id="IPR036291">
    <property type="entry name" value="NAD(P)-bd_dom_sf"/>
</dbReference>
<dbReference type="SUPFAM" id="SSF51735">
    <property type="entry name" value="NAD(P)-binding Rossmann-fold domains"/>
    <property type="match status" value="1"/>
</dbReference>
<keyword evidence="3" id="KW-1185">Reference proteome</keyword>
<dbReference type="AlphaFoldDB" id="A0A0C3HX66"/>
<dbReference type="GO" id="GO:0048038">
    <property type="term" value="F:quinone binding"/>
    <property type="evidence" value="ECO:0007669"/>
    <property type="project" value="TreeGrafter"/>
</dbReference>
<dbReference type="OrthoDB" id="1933717at2759"/>
<dbReference type="PANTHER" id="PTHR42760:SF122">
    <property type="entry name" value="NAD(P)-BINDING PROTEIN"/>
    <property type="match status" value="1"/>
</dbReference>
<reference evidence="3" key="2">
    <citation type="submission" date="2015-01" db="EMBL/GenBank/DDBJ databases">
        <title>Evolutionary Origins and Diversification of the Mycorrhizal Mutualists.</title>
        <authorList>
            <consortium name="DOE Joint Genome Institute"/>
            <consortium name="Mycorrhizal Genomics Consortium"/>
            <person name="Kohler A."/>
            <person name="Kuo A."/>
            <person name="Nagy L.G."/>
            <person name="Floudas D."/>
            <person name="Copeland A."/>
            <person name="Barry K.W."/>
            <person name="Cichocki N."/>
            <person name="Veneault-Fourrey C."/>
            <person name="LaButti K."/>
            <person name="Lindquist E.A."/>
            <person name="Lipzen A."/>
            <person name="Lundell T."/>
            <person name="Morin E."/>
            <person name="Murat C."/>
            <person name="Riley R."/>
            <person name="Ohm R."/>
            <person name="Sun H."/>
            <person name="Tunlid A."/>
            <person name="Henrissat B."/>
            <person name="Grigoriev I.V."/>
            <person name="Hibbett D.S."/>
            <person name="Martin F."/>
        </authorList>
    </citation>
    <scope>NUCLEOTIDE SEQUENCE [LARGE SCALE GENOMIC DNA]</scope>
    <source>
        <strain evidence="3">Zn</strain>
    </source>
</reference>
<dbReference type="GO" id="GO:0016616">
    <property type="term" value="F:oxidoreductase activity, acting on the CH-OH group of donors, NAD or NADP as acceptor"/>
    <property type="evidence" value="ECO:0007669"/>
    <property type="project" value="TreeGrafter"/>
</dbReference>
<organism evidence="2 3">
    <name type="scientific">Oidiodendron maius (strain Zn)</name>
    <dbReference type="NCBI Taxonomy" id="913774"/>
    <lineage>
        <taxon>Eukaryota</taxon>
        <taxon>Fungi</taxon>
        <taxon>Dikarya</taxon>
        <taxon>Ascomycota</taxon>
        <taxon>Pezizomycotina</taxon>
        <taxon>Leotiomycetes</taxon>
        <taxon>Leotiomycetes incertae sedis</taxon>
        <taxon>Myxotrichaceae</taxon>
        <taxon>Oidiodendron</taxon>
    </lineage>
</organism>
<protein>
    <recommendedName>
        <fullName evidence="4">NAD(P)-binding protein</fullName>
    </recommendedName>
</protein>
<dbReference type="Proteomes" id="UP000054321">
    <property type="component" value="Unassembled WGS sequence"/>
</dbReference>